<organism evidence="1 2">
    <name type="scientific">Pistacia integerrima</name>
    <dbReference type="NCBI Taxonomy" id="434235"/>
    <lineage>
        <taxon>Eukaryota</taxon>
        <taxon>Viridiplantae</taxon>
        <taxon>Streptophyta</taxon>
        <taxon>Embryophyta</taxon>
        <taxon>Tracheophyta</taxon>
        <taxon>Spermatophyta</taxon>
        <taxon>Magnoliopsida</taxon>
        <taxon>eudicotyledons</taxon>
        <taxon>Gunneridae</taxon>
        <taxon>Pentapetalae</taxon>
        <taxon>rosids</taxon>
        <taxon>malvids</taxon>
        <taxon>Sapindales</taxon>
        <taxon>Anacardiaceae</taxon>
        <taxon>Pistacia</taxon>
    </lineage>
</organism>
<dbReference type="Proteomes" id="UP001163603">
    <property type="component" value="Chromosome 13"/>
</dbReference>
<reference evidence="2" key="1">
    <citation type="journal article" date="2023" name="G3 (Bethesda)">
        <title>Genome assembly and association tests identify interacting loci associated with vigor, precocity, and sex in interspecific pistachio rootstocks.</title>
        <authorList>
            <person name="Palmer W."/>
            <person name="Jacygrad E."/>
            <person name="Sagayaradj S."/>
            <person name="Cavanaugh K."/>
            <person name="Han R."/>
            <person name="Bertier L."/>
            <person name="Beede B."/>
            <person name="Kafkas S."/>
            <person name="Golino D."/>
            <person name="Preece J."/>
            <person name="Michelmore R."/>
        </authorList>
    </citation>
    <scope>NUCLEOTIDE SEQUENCE [LARGE SCALE GENOMIC DNA]</scope>
</reference>
<protein>
    <submittedName>
        <fullName evidence="1">Uncharacterized protein</fullName>
    </submittedName>
</protein>
<gene>
    <name evidence="1" type="ORF">Pint_21048</name>
</gene>
<evidence type="ECO:0000313" key="1">
    <source>
        <dbReference type="EMBL" id="KAJ0013812.1"/>
    </source>
</evidence>
<evidence type="ECO:0000313" key="2">
    <source>
        <dbReference type="Proteomes" id="UP001163603"/>
    </source>
</evidence>
<dbReference type="EMBL" id="CM047748">
    <property type="protein sequence ID" value="KAJ0013812.1"/>
    <property type="molecule type" value="Genomic_DNA"/>
</dbReference>
<name>A0ACC0XAV2_9ROSI</name>
<accession>A0ACC0XAV2</accession>
<proteinExistence type="predicted"/>
<comment type="caution">
    <text evidence="1">The sequence shown here is derived from an EMBL/GenBank/DDBJ whole genome shotgun (WGS) entry which is preliminary data.</text>
</comment>
<sequence>MVIEEKNPWPKGRNRSNGRIAKEKEKAYNFCLDHVKWTNEIAYCPEYRPTKEELMDPLIYLQKIAPDASKYGICKIISPWEVSVPAAHVLTKEIKDFKFEALVQNLQVDTKGAVYKEDRKYTYGTFEHKANEEFLRRFPRAGGRPLSYTEKRFWLQMAHDKETVEYAVNVEGSAFSSNPNDELATSNCNLKTLKKLPESVFRHLNRTVPGITDPMLYIGMIYSIFAWHVEDQYLYSINYLHSGEPKTWYGVPSHEALQFEKVAMYHVFASENFSPTWEDGVFQRIAEKTTMFPPNILLQHSVPVYKALQMPGEFVVTFPRAYHGGFNNGFNCSEAVNFALKDWFPFGKDAGNRYARLRKQLFVPYEELLVKEAMLLTEYTRESASTITAFIQYMESLNRNLMSLRNPNVPFVYASKSETLICSLCYRDCYLASVQCVCRIRCLFHEAAKLHCSKGCNITVYLDHEILSVETKAHDLQREEIMSKHTGVCSCIEDGLHLGREVRKI</sequence>
<keyword evidence="2" id="KW-1185">Reference proteome</keyword>